<sequence>MSSEDEKLRLSFTDEQWLEIEVQAAVMKMDAQEYLRMILKEGIAEMKGEPEPVKTLH</sequence>
<dbReference type="RefSeq" id="WP_157697310.1">
    <property type="nucleotide sequence ID" value="NZ_LT629753.1"/>
</dbReference>
<reference evidence="1 2" key="1">
    <citation type="submission" date="2016-10" db="EMBL/GenBank/DDBJ databases">
        <authorList>
            <person name="Varghese N."/>
            <person name="Submissions S."/>
        </authorList>
    </citation>
    <scope>NUCLEOTIDE SEQUENCE [LARGE SCALE GENOMIC DNA]</scope>
    <source>
        <strain evidence="1 2">BS2981</strain>
    </source>
</reference>
<name>A0ABY0UGW4_PSECE</name>
<evidence type="ECO:0000313" key="1">
    <source>
        <dbReference type="EMBL" id="SDS66471.1"/>
    </source>
</evidence>
<dbReference type="EMBL" id="LT629753">
    <property type="protein sequence ID" value="SDS66471.1"/>
    <property type="molecule type" value="Genomic_DNA"/>
</dbReference>
<gene>
    <name evidence="1" type="ORF">SAMN04490182_2080</name>
</gene>
<accession>A0ABY0UGW4</accession>
<evidence type="ECO:0008006" key="3">
    <source>
        <dbReference type="Google" id="ProtNLM"/>
    </source>
</evidence>
<protein>
    <recommendedName>
        <fullName evidence="3">CopG family transcriptional regulator</fullName>
    </recommendedName>
</protein>
<dbReference type="Proteomes" id="UP000199576">
    <property type="component" value="Chromosome I"/>
</dbReference>
<keyword evidence="2" id="KW-1185">Reference proteome</keyword>
<organism evidence="1 2">
    <name type="scientific">Pseudomonas cedrina</name>
    <dbReference type="NCBI Taxonomy" id="651740"/>
    <lineage>
        <taxon>Bacteria</taxon>
        <taxon>Pseudomonadati</taxon>
        <taxon>Pseudomonadota</taxon>
        <taxon>Gammaproteobacteria</taxon>
        <taxon>Pseudomonadales</taxon>
        <taxon>Pseudomonadaceae</taxon>
        <taxon>Pseudomonas</taxon>
    </lineage>
</organism>
<proteinExistence type="predicted"/>
<evidence type="ECO:0000313" key="2">
    <source>
        <dbReference type="Proteomes" id="UP000199576"/>
    </source>
</evidence>